<proteinExistence type="predicted"/>
<protein>
    <submittedName>
        <fullName evidence="2">Uncharacterized protein</fullName>
    </submittedName>
</protein>
<feature type="transmembrane region" description="Helical" evidence="1">
    <location>
        <begin position="182"/>
        <end position="202"/>
    </location>
</feature>
<evidence type="ECO:0000313" key="2">
    <source>
        <dbReference type="EMBL" id="QHT06894.1"/>
    </source>
</evidence>
<dbReference type="EMBL" id="MN739478">
    <property type="protein sequence ID" value="QHT06894.1"/>
    <property type="molecule type" value="Genomic_DNA"/>
</dbReference>
<organism evidence="2">
    <name type="scientific">viral metagenome</name>
    <dbReference type="NCBI Taxonomy" id="1070528"/>
    <lineage>
        <taxon>unclassified sequences</taxon>
        <taxon>metagenomes</taxon>
        <taxon>organismal metagenomes</taxon>
    </lineage>
</organism>
<sequence>MATQLIRPMHFTNSYTIQPIRRVMLSNGYKSRYTNEEFAGLFGSIVDKVKSAVKKVAKTVKGVVVPVDHTLKITGIADSRTFFQKWLMGVPPLLQITHDRSDDLSMGHSLKLSGTDSVPPVDGDYQVDTRVDDTNLLINFPAGITTPGTKGLITYKVSKLGQLADKAKSIARTITGSMFGNMTPLLIGVGVVFAIFIILKFLF</sequence>
<keyword evidence="1" id="KW-0472">Membrane</keyword>
<keyword evidence="1" id="KW-0812">Transmembrane</keyword>
<evidence type="ECO:0000256" key="1">
    <source>
        <dbReference type="SAM" id="Phobius"/>
    </source>
</evidence>
<reference evidence="2" key="1">
    <citation type="journal article" date="2020" name="Nature">
        <title>Giant virus diversity and host interactions through global metagenomics.</title>
        <authorList>
            <person name="Schulz F."/>
            <person name="Roux S."/>
            <person name="Paez-Espino D."/>
            <person name="Jungbluth S."/>
            <person name="Walsh D.A."/>
            <person name="Denef V.J."/>
            <person name="McMahon K.D."/>
            <person name="Konstantinidis K.T."/>
            <person name="Eloe-Fadrosh E.A."/>
            <person name="Kyrpides N.C."/>
            <person name="Woyke T."/>
        </authorList>
    </citation>
    <scope>NUCLEOTIDE SEQUENCE</scope>
    <source>
        <strain evidence="2">GVMAG-M-3300021473-15</strain>
    </source>
</reference>
<name>A0A6C0CT59_9ZZZZ</name>
<dbReference type="AlphaFoldDB" id="A0A6C0CT59"/>
<keyword evidence="1" id="KW-1133">Transmembrane helix</keyword>
<accession>A0A6C0CT59</accession>